<dbReference type="GO" id="GO:0006281">
    <property type="term" value="P:DNA repair"/>
    <property type="evidence" value="ECO:0007669"/>
    <property type="project" value="TreeGrafter"/>
</dbReference>
<gene>
    <name evidence="1" type="ORF">H8S54_14800</name>
</gene>
<dbReference type="SUPFAM" id="SSF56784">
    <property type="entry name" value="HAD-like"/>
    <property type="match status" value="1"/>
</dbReference>
<comment type="caution">
    <text evidence="1">The sequence shown here is derived from an EMBL/GenBank/DDBJ whole genome shotgun (WGS) entry which is preliminary data.</text>
</comment>
<proteinExistence type="predicted"/>
<dbReference type="Gene3D" id="3.40.50.1000">
    <property type="entry name" value="HAD superfamily/HAD-like"/>
    <property type="match status" value="1"/>
</dbReference>
<dbReference type="InterPro" id="IPR050155">
    <property type="entry name" value="HAD-like_hydrolase_sf"/>
</dbReference>
<reference evidence="1 2" key="1">
    <citation type="submission" date="2020-08" db="EMBL/GenBank/DDBJ databases">
        <title>Genome public.</title>
        <authorList>
            <person name="Liu C."/>
            <person name="Sun Q."/>
        </authorList>
    </citation>
    <scope>NUCLEOTIDE SEQUENCE [LARGE SCALE GENOMIC DNA]</scope>
    <source>
        <strain evidence="1 2">BX17</strain>
    </source>
</reference>
<name>A0A8I0AL91_9FIRM</name>
<dbReference type="Pfam" id="PF13419">
    <property type="entry name" value="HAD_2"/>
    <property type="match status" value="1"/>
</dbReference>
<dbReference type="InterPro" id="IPR036412">
    <property type="entry name" value="HAD-like_sf"/>
</dbReference>
<sequence length="204" mass="22854">MDSIIFDVDGTIWNSTDVVAQAWNEVLEKEKIDIRVTADQLKGLFGRLLPDIAKAILPDQTEAEQLRIIDLCCHAEHELLREKGAPVYEGLEDTLRELSKRYPLFVVSNCQAGYIELVFEKTGFGKYFTGHLCPGDTGEAKAANIQTIAKKYELKAPVYVGDTFGDYQACQEAEVPFVFASYGFGQVDTPDYVIEKPMDLLTLF</sequence>
<accession>A0A8I0AL91</accession>
<evidence type="ECO:0000313" key="2">
    <source>
        <dbReference type="Proteomes" id="UP000652847"/>
    </source>
</evidence>
<dbReference type="InterPro" id="IPR023198">
    <property type="entry name" value="PGP-like_dom2"/>
</dbReference>
<dbReference type="Gene3D" id="1.10.150.240">
    <property type="entry name" value="Putative phosphatase, domain 2"/>
    <property type="match status" value="1"/>
</dbReference>
<evidence type="ECO:0000313" key="1">
    <source>
        <dbReference type="EMBL" id="MBC5652334.1"/>
    </source>
</evidence>
<dbReference type="PANTHER" id="PTHR43434">
    <property type="entry name" value="PHOSPHOGLYCOLATE PHOSPHATASE"/>
    <property type="match status" value="1"/>
</dbReference>
<dbReference type="NCBIfam" id="TIGR01549">
    <property type="entry name" value="HAD-SF-IA-v1"/>
    <property type="match status" value="1"/>
</dbReference>
<dbReference type="PANTHER" id="PTHR43434:SF1">
    <property type="entry name" value="PHOSPHOGLYCOLATE PHOSPHATASE"/>
    <property type="match status" value="1"/>
</dbReference>
<keyword evidence="2" id="KW-1185">Reference proteome</keyword>
<dbReference type="InterPro" id="IPR023214">
    <property type="entry name" value="HAD_sf"/>
</dbReference>
<dbReference type="InterPro" id="IPR041492">
    <property type="entry name" value="HAD_2"/>
</dbReference>
<dbReference type="SFLD" id="SFLDG01129">
    <property type="entry name" value="C1.5:_HAD__Beta-PGM__Phosphata"/>
    <property type="match status" value="1"/>
</dbReference>
<dbReference type="Proteomes" id="UP000652847">
    <property type="component" value="Unassembled WGS sequence"/>
</dbReference>
<dbReference type="SFLD" id="SFLDS00003">
    <property type="entry name" value="Haloacid_Dehalogenase"/>
    <property type="match status" value="1"/>
</dbReference>
<protein>
    <submittedName>
        <fullName evidence="1">HAD family hydrolase</fullName>
    </submittedName>
</protein>
<dbReference type="RefSeq" id="WP_186901742.1">
    <property type="nucleotide sequence ID" value="NZ_JACOOT010000035.1"/>
</dbReference>
<dbReference type="AlphaFoldDB" id="A0A8I0AL91"/>
<dbReference type="InterPro" id="IPR006439">
    <property type="entry name" value="HAD-SF_hydro_IA"/>
</dbReference>
<dbReference type="EMBL" id="JACOOT010000035">
    <property type="protein sequence ID" value="MBC5652334.1"/>
    <property type="molecule type" value="Genomic_DNA"/>
</dbReference>
<organism evidence="1 2">
    <name type="scientific">Blautia segnis</name>
    <dbReference type="NCBI Taxonomy" id="2763030"/>
    <lineage>
        <taxon>Bacteria</taxon>
        <taxon>Bacillati</taxon>
        <taxon>Bacillota</taxon>
        <taxon>Clostridia</taxon>
        <taxon>Lachnospirales</taxon>
        <taxon>Lachnospiraceae</taxon>
        <taxon>Blautia</taxon>
    </lineage>
</organism>
<dbReference type="GO" id="GO:0008967">
    <property type="term" value="F:phosphoglycolate phosphatase activity"/>
    <property type="evidence" value="ECO:0007669"/>
    <property type="project" value="TreeGrafter"/>
</dbReference>
<keyword evidence="1" id="KW-0378">Hydrolase</keyword>